<protein>
    <recommendedName>
        <fullName evidence="3">Trehalose utilization</fullName>
    </recommendedName>
</protein>
<dbReference type="Gene3D" id="3.40.50.880">
    <property type="match status" value="1"/>
</dbReference>
<dbReference type="PANTHER" id="PTHR33546">
    <property type="entry name" value="LARGE, MULTIFUNCTIONAL SECRETED PROTEIN-RELATED"/>
    <property type="match status" value="1"/>
</dbReference>
<dbReference type="EMBL" id="CP036265">
    <property type="protein sequence ID" value="QDT18150.1"/>
    <property type="molecule type" value="Genomic_DNA"/>
</dbReference>
<organism evidence="1 2">
    <name type="scientific">Alienimonas californiensis</name>
    <dbReference type="NCBI Taxonomy" id="2527989"/>
    <lineage>
        <taxon>Bacteria</taxon>
        <taxon>Pseudomonadati</taxon>
        <taxon>Planctomycetota</taxon>
        <taxon>Planctomycetia</taxon>
        <taxon>Planctomycetales</taxon>
        <taxon>Planctomycetaceae</taxon>
        <taxon>Alienimonas</taxon>
    </lineage>
</organism>
<dbReference type="SUPFAM" id="SSF52317">
    <property type="entry name" value="Class I glutamine amidotransferase-like"/>
    <property type="match status" value="1"/>
</dbReference>
<dbReference type="SUPFAM" id="SSF63829">
    <property type="entry name" value="Calcium-dependent phosphotriesterase"/>
    <property type="match status" value="1"/>
</dbReference>
<dbReference type="Gene3D" id="2.120.10.30">
    <property type="entry name" value="TolB, C-terminal domain"/>
    <property type="match status" value="1"/>
</dbReference>
<dbReference type="InterPro" id="IPR029062">
    <property type="entry name" value="Class_I_gatase-like"/>
</dbReference>
<gene>
    <name evidence="1" type="ORF">CA12_42900</name>
</gene>
<keyword evidence="2" id="KW-1185">Reference proteome</keyword>
<sequence length="1006" mass="107308">MFASAALSVLLVAVPAPPPFGDGGSVDPSVARASAAEAAVAPRTVLLIAGKDDSHPAGTHEYEATVTALADYLKDSNVGERLKIETAVGWPEDPTALGRADCVFLYSAGGDRNEKDHPLLVGDRWTQLETAAARGCGVVLLHWSTFLPDRLDASAMKVVGGRFDYQGGDGKNGWESRINFAEPTVDVTAGHPVTEGVEPHKLHDEFYHHLAFPMAKAGWTPLLSAPLPNDDGTKAEQTVAWALERAVNAGGPTHRAVGFTGGHFEKNLSGAGQGEGEEGAEPNHRRFLLNAIVWTAGLEVPAGGVRTFDELWTPVSRSDAKLPYETEGEPDWIDDRIRRTDPGPFSFSSLTLPDGEKILKGVAITVPAAEPGADPERHLCVDTLTGVARCGWRGPFLDHSDRRYGLIDLPKFGASCDWVLPNSARWTVGGEVADVRYDALTADASHVTLHFTIAGEPVRFVADGAGFGYRFEVGPGGENLKAPAGGPRLRILDDALPPLPADPNPRWNGPLVTAGELGEPIEEAGGAFAVDTVELPFTNPHEALLYLSGLGFAPDGTAYVAAAHGDVWQVKGLGGDLSRIEWRRFATGFYQPLGLTVRITPEGEAEVFALGRDRITRLIDVNDDGEADVYESFNADLDILGQPHAYAMGLETDEAGNFYFLKSGSAQTKQGGCLVQVTADGSRMNVVATGFRHPNGLGFCPDGCSVAGLLTAADNEGNWVPATPLHLIDPGVAVSDAEAAEYYAGFVPTAHREAAIAFDPPALWLPRAVCTSAGGQCWVPCGERGESWGELAGSMLHLSFGRCTANLVLTEALHASGVPRAQGVAMPLPGVQFLAGVCRGRFFPGTADLWVCGLDGWQTAAVQDGCLQRLRRTEAPLRLPTAVRTYRDGLELRFATELTDAAADPAAWQVEAWTYLRSADYGSDELRPSDPETEGHDLWPVAEATLSPDGRSVFLSIPRLEPVMQYSVTADLAAAPDEHADAAPVPVRLFGTIHHAGERWLGWGED</sequence>
<dbReference type="KEGG" id="acaf:CA12_42900"/>
<dbReference type="OrthoDB" id="251914at2"/>
<proteinExistence type="predicted"/>
<evidence type="ECO:0000313" key="1">
    <source>
        <dbReference type="EMBL" id="QDT18150.1"/>
    </source>
</evidence>
<dbReference type="AlphaFoldDB" id="A0A517PFK0"/>
<dbReference type="Proteomes" id="UP000318741">
    <property type="component" value="Chromosome"/>
</dbReference>
<evidence type="ECO:0008006" key="3">
    <source>
        <dbReference type="Google" id="ProtNLM"/>
    </source>
</evidence>
<dbReference type="RefSeq" id="WP_145361115.1">
    <property type="nucleotide sequence ID" value="NZ_CP036265.1"/>
</dbReference>
<reference evidence="1 2" key="1">
    <citation type="submission" date="2019-02" db="EMBL/GenBank/DDBJ databases">
        <title>Deep-cultivation of Planctomycetes and their phenomic and genomic characterization uncovers novel biology.</title>
        <authorList>
            <person name="Wiegand S."/>
            <person name="Jogler M."/>
            <person name="Boedeker C."/>
            <person name="Pinto D."/>
            <person name="Vollmers J."/>
            <person name="Rivas-Marin E."/>
            <person name="Kohn T."/>
            <person name="Peeters S.H."/>
            <person name="Heuer A."/>
            <person name="Rast P."/>
            <person name="Oberbeckmann S."/>
            <person name="Bunk B."/>
            <person name="Jeske O."/>
            <person name="Meyerdierks A."/>
            <person name="Storesund J.E."/>
            <person name="Kallscheuer N."/>
            <person name="Luecker S."/>
            <person name="Lage O.M."/>
            <person name="Pohl T."/>
            <person name="Merkel B.J."/>
            <person name="Hornburger P."/>
            <person name="Mueller R.-W."/>
            <person name="Bruemmer F."/>
            <person name="Labrenz M."/>
            <person name="Spormann A.M."/>
            <person name="Op den Camp H."/>
            <person name="Overmann J."/>
            <person name="Amann R."/>
            <person name="Jetten M.S.M."/>
            <person name="Mascher T."/>
            <person name="Medema M.H."/>
            <person name="Devos D.P."/>
            <person name="Kaster A.-K."/>
            <person name="Ovreas L."/>
            <person name="Rohde M."/>
            <person name="Galperin M.Y."/>
            <person name="Jogler C."/>
        </authorList>
    </citation>
    <scope>NUCLEOTIDE SEQUENCE [LARGE SCALE GENOMIC DNA]</scope>
    <source>
        <strain evidence="1 2">CA12</strain>
    </source>
</reference>
<accession>A0A517PFK0</accession>
<dbReference type="PANTHER" id="PTHR33546:SF1">
    <property type="entry name" value="LARGE, MULTIFUNCTIONAL SECRETED PROTEIN"/>
    <property type="match status" value="1"/>
</dbReference>
<dbReference type="InterPro" id="IPR011042">
    <property type="entry name" value="6-blade_b-propeller_TolB-like"/>
</dbReference>
<evidence type="ECO:0000313" key="2">
    <source>
        <dbReference type="Proteomes" id="UP000318741"/>
    </source>
</evidence>
<name>A0A517PFK0_9PLAN</name>